<dbReference type="SUPFAM" id="SSF75304">
    <property type="entry name" value="Amidase signature (AS) enzymes"/>
    <property type="match status" value="1"/>
</dbReference>
<dbReference type="InterPro" id="IPR036928">
    <property type="entry name" value="AS_sf"/>
</dbReference>
<dbReference type="EMBL" id="CAJVRL010000095">
    <property type="protein sequence ID" value="CAG8960054.1"/>
    <property type="molecule type" value="Genomic_DNA"/>
</dbReference>
<organism evidence="3 4">
    <name type="scientific">Hymenoscyphus fraxineus</name>
    <dbReference type="NCBI Taxonomy" id="746836"/>
    <lineage>
        <taxon>Eukaryota</taxon>
        <taxon>Fungi</taxon>
        <taxon>Dikarya</taxon>
        <taxon>Ascomycota</taxon>
        <taxon>Pezizomycotina</taxon>
        <taxon>Leotiomycetes</taxon>
        <taxon>Helotiales</taxon>
        <taxon>Helotiaceae</taxon>
        <taxon>Hymenoscyphus</taxon>
    </lineage>
</organism>
<sequence>MKGILRLSFLSLALALDFQWSYSGQAYYAVEVDRITTCSDTLNLLSRIGSDGLGYFSVGDVNWPQFGFKWPQFSSSIRSSAMEPGAYIVANLSDHLVIAKAYQLMEDPQQAFMTGVIPAGSDDSYRPIFGIPVSAPSKGEGILAGLNFAVKDLFHVKGVKTAAGSRAYYASYPAQNHTSGIILKTLRAGASLVGKTKTTAFALTTIHNGWEVDYHDPFNSRGDGYLSTAGSSSGSGAAVTAYDWLDFAIGSDTGGSVRLPSTNGGLFGYRPSQGIYDLEGVVPCVLSMDTPGFMTRSPALFSKLFAAWSEGTELAIDTKSISIPTKLKIRADLTSFVQTEAQSQLSGFFDKVASSFNMTLSTIDINELWMENIVNETIHDYFETVYLDLNSLESWDLIGEPLTSSYSTLTSGAKPPVDPSVNLTWTNGQNLTIRSRYDEAVSRGKQFREFYSKYVLPRTPESCSESLIAFTYYAEPPDNKVDLIPFDYTGGAVTGGFFSTLPASYGGAPEIVVPFGQVPYFSNFTRRIEYRPITATFQAARGCDAVLFKLVDEMAEMGLVSEVQTGKLAFAL</sequence>
<protein>
    <recommendedName>
        <fullName evidence="2">Amidase domain-containing protein</fullName>
    </recommendedName>
</protein>
<dbReference type="InterPro" id="IPR023631">
    <property type="entry name" value="Amidase_dom"/>
</dbReference>
<dbReference type="PANTHER" id="PTHR46310:SF7">
    <property type="entry name" value="AMIDASE 1"/>
    <property type="match status" value="1"/>
</dbReference>
<dbReference type="Gene3D" id="3.90.1300.10">
    <property type="entry name" value="Amidase signature (AS) domain"/>
    <property type="match status" value="1"/>
</dbReference>
<proteinExistence type="predicted"/>
<feature type="domain" description="Amidase" evidence="2">
    <location>
        <begin position="137"/>
        <end position="297"/>
    </location>
</feature>
<accession>A0A9N9L6K4</accession>
<dbReference type="PANTHER" id="PTHR46310">
    <property type="entry name" value="AMIDASE 1"/>
    <property type="match status" value="1"/>
</dbReference>
<reference evidence="3" key="1">
    <citation type="submission" date="2021-07" db="EMBL/GenBank/DDBJ databases">
        <authorList>
            <person name="Durling M."/>
        </authorList>
    </citation>
    <scope>NUCLEOTIDE SEQUENCE</scope>
</reference>
<dbReference type="AlphaFoldDB" id="A0A9N9L6K4"/>
<keyword evidence="4" id="KW-1185">Reference proteome</keyword>
<evidence type="ECO:0000259" key="2">
    <source>
        <dbReference type="Pfam" id="PF01425"/>
    </source>
</evidence>
<comment type="caution">
    <text evidence="3">The sequence shown here is derived from an EMBL/GenBank/DDBJ whole genome shotgun (WGS) entry which is preliminary data.</text>
</comment>
<feature type="chain" id="PRO_5040324672" description="Amidase domain-containing protein" evidence="1">
    <location>
        <begin position="16"/>
        <end position="572"/>
    </location>
</feature>
<name>A0A9N9L6K4_9HELO</name>
<evidence type="ECO:0000256" key="1">
    <source>
        <dbReference type="SAM" id="SignalP"/>
    </source>
</evidence>
<gene>
    <name evidence="3" type="ORF">HYFRA_00013242</name>
</gene>
<keyword evidence="1" id="KW-0732">Signal</keyword>
<evidence type="ECO:0000313" key="3">
    <source>
        <dbReference type="EMBL" id="CAG8960054.1"/>
    </source>
</evidence>
<dbReference type="OrthoDB" id="5423360at2759"/>
<evidence type="ECO:0000313" key="4">
    <source>
        <dbReference type="Proteomes" id="UP000696280"/>
    </source>
</evidence>
<dbReference type="Proteomes" id="UP000696280">
    <property type="component" value="Unassembled WGS sequence"/>
</dbReference>
<feature type="signal peptide" evidence="1">
    <location>
        <begin position="1"/>
        <end position="15"/>
    </location>
</feature>
<dbReference type="Pfam" id="PF01425">
    <property type="entry name" value="Amidase"/>
    <property type="match status" value="1"/>
</dbReference>